<keyword evidence="3" id="KW-0731">Sigma factor</keyword>
<evidence type="ECO:0000259" key="6">
    <source>
        <dbReference type="Pfam" id="PF08281"/>
    </source>
</evidence>
<organism evidence="7 8">
    <name type="scientific">Pontibacter anaerobius</name>
    <dbReference type="NCBI Taxonomy" id="2993940"/>
    <lineage>
        <taxon>Bacteria</taxon>
        <taxon>Pseudomonadati</taxon>
        <taxon>Bacteroidota</taxon>
        <taxon>Cytophagia</taxon>
        <taxon>Cytophagales</taxon>
        <taxon>Hymenobacteraceae</taxon>
        <taxon>Pontibacter</taxon>
    </lineage>
</organism>
<feature type="domain" description="RNA polymerase sigma-70 region 2" evidence="5">
    <location>
        <begin position="12"/>
        <end position="79"/>
    </location>
</feature>
<dbReference type="InterPro" id="IPR013249">
    <property type="entry name" value="RNA_pol_sigma70_r4_t2"/>
</dbReference>
<feature type="domain" description="RNA polymerase sigma factor 70 region 4 type 2" evidence="6">
    <location>
        <begin position="105"/>
        <end position="156"/>
    </location>
</feature>
<evidence type="ECO:0000259" key="5">
    <source>
        <dbReference type="Pfam" id="PF04542"/>
    </source>
</evidence>
<evidence type="ECO:0000313" key="7">
    <source>
        <dbReference type="EMBL" id="MCX2741113.1"/>
    </source>
</evidence>
<accession>A0ABT3RGZ7</accession>
<dbReference type="InterPro" id="IPR036388">
    <property type="entry name" value="WH-like_DNA-bd_sf"/>
</dbReference>
<keyword evidence="4" id="KW-0804">Transcription</keyword>
<keyword evidence="8" id="KW-1185">Reference proteome</keyword>
<dbReference type="Proteomes" id="UP001207228">
    <property type="component" value="Unassembled WGS sequence"/>
</dbReference>
<protein>
    <submittedName>
        <fullName evidence="7">Sigma-70 family RNA polymerase sigma factor</fullName>
    </submittedName>
</protein>
<comment type="similarity">
    <text evidence="1">Belongs to the sigma-70 factor family. ECF subfamily.</text>
</comment>
<dbReference type="SUPFAM" id="SSF88946">
    <property type="entry name" value="Sigma2 domain of RNA polymerase sigma factors"/>
    <property type="match status" value="1"/>
</dbReference>
<dbReference type="InterPro" id="IPR013325">
    <property type="entry name" value="RNA_pol_sigma_r2"/>
</dbReference>
<comment type="caution">
    <text evidence="7">The sequence shown here is derived from an EMBL/GenBank/DDBJ whole genome shotgun (WGS) entry which is preliminary data.</text>
</comment>
<dbReference type="NCBIfam" id="TIGR02937">
    <property type="entry name" value="sigma70-ECF"/>
    <property type="match status" value="1"/>
</dbReference>
<evidence type="ECO:0000256" key="3">
    <source>
        <dbReference type="ARBA" id="ARBA00023082"/>
    </source>
</evidence>
<dbReference type="Gene3D" id="1.10.1740.10">
    <property type="match status" value="1"/>
</dbReference>
<evidence type="ECO:0000256" key="2">
    <source>
        <dbReference type="ARBA" id="ARBA00023015"/>
    </source>
</evidence>
<dbReference type="InterPro" id="IPR014284">
    <property type="entry name" value="RNA_pol_sigma-70_dom"/>
</dbReference>
<evidence type="ECO:0000313" key="8">
    <source>
        <dbReference type="Proteomes" id="UP001207228"/>
    </source>
</evidence>
<keyword evidence="2" id="KW-0805">Transcription regulation</keyword>
<dbReference type="InterPro" id="IPR007627">
    <property type="entry name" value="RNA_pol_sigma70_r2"/>
</dbReference>
<reference evidence="7 8" key="1">
    <citation type="submission" date="2022-11" db="EMBL/GenBank/DDBJ databases">
        <title>The characterization of three novel Bacteroidetes species and genomic analysis of their roles in tidal elemental geochemical cycles.</title>
        <authorList>
            <person name="Ma K.-J."/>
        </authorList>
    </citation>
    <scope>NUCLEOTIDE SEQUENCE [LARGE SCALE GENOMIC DNA]</scope>
    <source>
        <strain evidence="7 8">M82</strain>
    </source>
</reference>
<evidence type="ECO:0000256" key="1">
    <source>
        <dbReference type="ARBA" id="ARBA00010641"/>
    </source>
</evidence>
<dbReference type="SUPFAM" id="SSF88659">
    <property type="entry name" value="Sigma3 and sigma4 domains of RNA polymerase sigma factors"/>
    <property type="match status" value="1"/>
</dbReference>
<dbReference type="InterPro" id="IPR039425">
    <property type="entry name" value="RNA_pol_sigma-70-like"/>
</dbReference>
<name>A0ABT3RGZ7_9BACT</name>
<dbReference type="PANTHER" id="PTHR43133">
    <property type="entry name" value="RNA POLYMERASE ECF-TYPE SIGMA FACTO"/>
    <property type="match status" value="1"/>
</dbReference>
<dbReference type="InterPro" id="IPR013324">
    <property type="entry name" value="RNA_pol_sigma_r3/r4-like"/>
</dbReference>
<dbReference type="PANTHER" id="PTHR43133:SF45">
    <property type="entry name" value="RNA POLYMERASE ECF-TYPE SIGMA FACTOR"/>
    <property type="match status" value="1"/>
</dbReference>
<dbReference type="RefSeq" id="WP_266053217.1">
    <property type="nucleotide sequence ID" value="NZ_JAPFQO010000009.1"/>
</dbReference>
<dbReference type="Gene3D" id="1.10.10.10">
    <property type="entry name" value="Winged helix-like DNA-binding domain superfamily/Winged helix DNA-binding domain"/>
    <property type="match status" value="1"/>
</dbReference>
<dbReference type="Pfam" id="PF08281">
    <property type="entry name" value="Sigma70_r4_2"/>
    <property type="match status" value="1"/>
</dbReference>
<sequence>MNPISKKEFVKLIQQNQGLINGLCNIYYHSEEDRKDCRQDIILQLWRAYPSFRNESKISTWMYKVALNTILSKSKQEKRRVPTAPFSCTDFNTPAAPAFADDEVQQLQQAINLLQDVDKAIVILYLEGYSHREIAATLFLTETNISTRFSRIKLQLQRVFKTKQYESR</sequence>
<proteinExistence type="inferred from homology"/>
<gene>
    <name evidence="7" type="ORF">OO017_14235</name>
</gene>
<evidence type="ECO:0000256" key="4">
    <source>
        <dbReference type="ARBA" id="ARBA00023163"/>
    </source>
</evidence>
<dbReference type="Pfam" id="PF04542">
    <property type="entry name" value="Sigma70_r2"/>
    <property type="match status" value="1"/>
</dbReference>
<dbReference type="EMBL" id="JAPFQO010000009">
    <property type="protein sequence ID" value="MCX2741113.1"/>
    <property type="molecule type" value="Genomic_DNA"/>
</dbReference>